<dbReference type="InterPro" id="IPR038765">
    <property type="entry name" value="Papain-like_cys_pep_sf"/>
</dbReference>
<accession>A0A6A0AH90</accession>
<dbReference type="InterPro" id="IPR001394">
    <property type="entry name" value="Peptidase_C19_UCH"/>
</dbReference>
<dbReference type="PROSITE" id="PS50235">
    <property type="entry name" value="USP_3"/>
    <property type="match status" value="1"/>
</dbReference>
<name>A0A6A0AH90_HAELA</name>
<comment type="caution">
    <text evidence="4">The sequence shown here is derived from an EMBL/GenBank/DDBJ whole genome shotgun (WGS) entry which is preliminary data.</text>
</comment>
<dbReference type="Gene3D" id="3.90.70.10">
    <property type="entry name" value="Cysteine proteinases"/>
    <property type="match status" value="1"/>
</dbReference>
<dbReference type="InterPro" id="IPR052398">
    <property type="entry name" value="Ubiquitin_hydrolase_53/54"/>
</dbReference>
<dbReference type="SUPFAM" id="SSF54001">
    <property type="entry name" value="Cysteine proteinases"/>
    <property type="match status" value="1"/>
</dbReference>
<feature type="non-terminal residue" evidence="4">
    <location>
        <position position="1"/>
    </location>
</feature>
<evidence type="ECO:0000259" key="3">
    <source>
        <dbReference type="PROSITE" id="PS50235"/>
    </source>
</evidence>
<evidence type="ECO:0000313" key="4">
    <source>
        <dbReference type="EMBL" id="GFH31651.1"/>
    </source>
</evidence>
<dbReference type="EMBL" id="BLLF01005801">
    <property type="protein sequence ID" value="GFH31651.1"/>
    <property type="molecule type" value="Genomic_DNA"/>
</dbReference>
<evidence type="ECO:0000313" key="5">
    <source>
        <dbReference type="Proteomes" id="UP000485058"/>
    </source>
</evidence>
<feature type="domain" description="USP" evidence="3">
    <location>
        <begin position="1"/>
        <end position="79"/>
    </location>
</feature>
<dbReference type="Pfam" id="PF00443">
    <property type="entry name" value="UCH"/>
    <property type="match status" value="1"/>
</dbReference>
<organism evidence="4 5">
    <name type="scientific">Haematococcus lacustris</name>
    <name type="common">Green alga</name>
    <name type="synonym">Haematococcus pluvialis</name>
    <dbReference type="NCBI Taxonomy" id="44745"/>
    <lineage>
        <taxon>Eukaryota</taxon>
        <taxon>Viridiplantae</taxon>
        <taxon>Chlorophyta</taxon>
        <taxon>core chlorophytes</taxon>
        <taxon>Chlorophyceae</taxon>
        <taxon>CS clade</taxon>
        <taxon>Chlamydomonadales</taxon>
        <taxon>Haematococcaceae</taxon>
        <taxon>Haematococcus</taxon>
    </lineage>
</organism>
<evidence type="ECO:0000256" key="2">
    <source>
        <dbReference type="ARBA" id="ARBA00022801"/>
    </source>
</evidence>
<dbReference type="AlphaFoldDB" id="A0A6A0AH90"/>
<keyword evidence="2" id="KW-0378">Hydrolase</keyword>
<dbReference type="GO" id="GO:0016579">
    <property type="term" value="P:protein deubiquitination"/>
    <property type="evidence" value="ECO:0007669"/>
    <property type="project" value="InterPro"/>
</dbReference>
<evidence type="ECO:0000256" key="1">
    <source>
        <dbReference type="ARBA" id="ARBA00022786"/>
    </source>
</evidence>
<keyword evidence="1" id="KW-0833">Ubl conjugation pathway</keyword>
<gene>
    <name evidence="4" type="ORF">HaLaN_30733</name>
</gene>
<sequence length="79" mass="8949">VEAKLRLSDVFQGGLGEFTEQHPDQDPTTEFTLSSMFCYYGQHYFAFIFKPEVGQWVMFDDTTITTVGDWAAVLSKQGS</sequence>
<keyword evidence="5" id="KW-1185">Reference proteome</keyword>
<dbReference type="PANTHER" id="PTHR22975:SF9">
    <property type="entry name" value="ECHINUS SPLICE FORM 3"/>
    <property type="match status" value="1"/>
</dbReference>
<reference evidence="4 5" key="1">
    <citation type="submission" date="2020-02" db="EMBL/GenBank/DDBJ databases">
        <title>Draft genome sequence of Haematococcus lacustris strain NIES-144.</title>
        <authorList>
            <person name="Morimoto D."/>
            <person name="Nakagawa S."/>
            <person name="Yoshida T."/>
            <person name="Sawayama S."/>
        </authorList>
    </citation>
    <scope>NUCLEOTIDE SEQUENCE [LARGE SCALE GENOMIC DNA]</scope>
    <source>
        <strain evidence="4 5">NIES-144</strain>
    </source>
</reference>
<dbReference type="CDD" id="cd02257">
    <property type="entry name" value="Peptidase_C19"/>
    <property type="match status" value="1"/>
</dbReference>
<proteinExistence type="predicted"/>
<dbReference type="Proteomes" id="UP000485058">
    <property type="component" value="Unassembled WGS sequence"/>
</dbReference>
<dbReference type="InterPro" id="IPR028889">
    <property type="entry name" value="USP"/>
</dbReference>
<dbReference type="PANTHER" id="PTHR22975">
    <property type="entry name" value="UBIQUITIN SPECIFIC PROTEINASE"/>
    <property type="match status" value="1"/>
</dbReference>
<protein>
    <submittedName>
        <fullName evidence="4">USP domain-containing protein</fullName>
    </submittedName>
</protein>
<dbReference type="GO" id="GO:0004843">
    <property type="term" value="F:cysteine-type deubiquitinase activity"/>
    <property type="evidence" value="ECO:0007669"/>
    <property type="project" value="InterPro"/>
</dbReference>